<dbReference type="EMBL" id="LT906468">
    <property type="protein sequence ID" value="SNV35966.1"/>
    <property type="molecule type" value="Genomic_DNA"/>
</dbReference>
<dbReference type="Pfam" id="PF00156">
    <property type="entry name" value="Pribosyltran"/>
    <property type="match status" value="1"/>
</dbReference>
<dbReference type="AlphaFoldDB" id="A0AAJ4X7W1"/>
<gene>
    <name evidence="3" type="ORF">SAMEA4412673_00099</name>
</gene>
<evidence type="ECO:0000313" key="4">
    <source>
        <dbReference type="Proteomes" id="UP000215355"/>
    </source>
</evidence>
<dbReference type="PANTHER" id="PTHR47505">
    <property type="entry name" value="DNA UTILIZATION PROTEIN YHGH"/>
    <property type="match status" value="1"/>
</dbReference>
<sequence>MVKYWRSLLHLFYPELCMGCNVALIDQEEIICTSCLYHLPYTDFHLDSNNEAVQLLKGKFPFEFATSMLHLRSGSIVEKLIYNLKYNNHPQVGKYLGKKYGAILGESGFFNDIEVIVPIPLHPKRMMKRGYNQSQCIANGLAETMGVPVNTQLLKRGKYQKSQTKMYRSDRISNVEDSFYCTDGEQGDARHILLVDDVLTTGATMTAAAEELISAIPNCKIFIVSIGRA</sequence>
<comment type="similarity">
    <text evidence="1">Belongs to the ComF/GntX family.</text>
</comment>
<dbReference type="InterPro" id="IPR029057">
    <property type="entry name" value="PRTase-like"/>
</dbReference>
<reference evidence="3 4" key="1">
    <citation type="submission" date="2017-06" db="EMBL/GenBank/DDBJ databases">
        <authorList>
            <consortium name="Pathogen Informatics"/>
        </authorList>
    </citation>
    <scope>NUCLEOTIDE SEQUENCE [LARGE SCALE GENOMIC DNA]</scope>
    <source>
        <strain evidence="3 4">NCTC12149</strain>
    </source>
</reference>
<accession>A0AAJ4X7W1</accession>
<dbReference type="RefSeq" id="WP_093100116.1">
    <property type="nucleotide sequence ID" value="NZ_FNGK01000005.1"/>
</dbReference>
<evidence type="ECO:0000313" key="3">
    <source>
        <dbReference type="EMBL" id="SNV35966.1"/>
    </source>
</evidence>
<organism evidence="3 4">
    <name type="scientific">Sphingobacterium mizutaii</name>
    <dbReference type="NCBI Taxonomy" id="1010"/>
    <lineage>
        <taxon>Bacteria</taxon>
        <taxon>Pseudomonadati</taxon>
        <taxon>Bacteroidota</taxon>
        <taxon>Sphingobacteriia</taxon>
        <taxon>Sphingobacteriales</taxon>
        <taxon>Sphingobacteriaceae</taxon>
        <taxon>Sphingobacterium</taxon>
    </lineage>
</organism>
<dbReference type="InterPro" id="IPR051910">
    <property type="entry name" value="ComF/GntX_DNA_util-trans"/>
</dbReference>
<protein>
    <submittedName>
        <fullName evidence="3">DNA utilization protein GntX</fullName>
    </submittedName>
</protein>
<evidence type="ECO:0000259" key="2">
    <source>
        <dbReference type="Pfam" id="PF00156"/>
    </source>
</evidence>
<dbReference type="Gene3D" id="3.40.50.2020">
    <property type="match status" value="1"/>
</dbReference>
<proteinExistence type="inferred from homology"/>
<dbReference type="Proteomes" id="UP000215355">
    <property type="component" value="Chromosome 1"/>
</dbReference>
<evidence type="ECO:0000256" key="1">
    <source>
        <dbReference type="ARBA" id="ARBA00008007"/>
    </source>
</evidence>
<dbReference type="KEGG" id="smiz:4412673_00099"/>
<name>A0AAJ4X7W1_9SPHI</name>
<dbReference type="InterPro" id="IPR000836">
    <property type="entry name" value="PRTase_dom"/>
</dbReference>
<dbReference type="PANTHER" id="PTHR47505:SF1">
    <property type="entry name" value="DNA UTILIZATION PROTEIN YHGH"/>
    <property type="match status" value="1"/>
</dbReference>
<feature type="domain" description="Phosphoribosyltransferase" evidence="2">
    <location>
        <begin position="137"/>
        <end position="227"/>
    </location>
</feature>
<dbReference type="SUPFAM" id="SSF53271">
    <property type="entry name" value="PRTase-like"/>
    <property type="match status" value="1"/>
</dbReference>
<dbReference type="CDD" id="cd06223">
    <property type="entry name" value="PRTases_typeI"/>
    <property type="match status" value="1"/>
</dbReference>